<keyword evidence="3 10" id="KW-0812">Transmembrane</keyword>
<name>A0A7S8CA19_9BACI</name>
<dbReference type="InterPro" id="IPR003691">
    <property type="entry name" value="FluC"/>
</dbReference>
<evidence type="ECO:0000256" key="3">
    <source>
        <dbReference type="ARBA" id="ARBA00022692"/>
    </source>
</evidence>
<keyword evidence="6" id="KW-0406">Ion transport</keyword>
<evidence type="ECO:0000256" key="1">
    <source>
        <dbReference type="ARBA" id="ARBA00004651"/>
    </source>
</evidence>
<evidence type="ECO:0000256" key="7">
    <source>
        <dbReference type="ARBA" id="ARBA00035120"/>
    </source>
</evidence>
<reference evidence="11 12" key="1">
    <citation type="submission" date="2019-07" db="EMBL/GenBank/DDBJ databases">
        <title>Genome sequence of 2 isolates from Red Sea Mangroves.</title>
        <authorList>
            <person name="Sefrji F."/>
            <person name="Michoud G."/>
            <person name="Merlino G."/>
            <person name="Daffonchio D."/>
        </authorList>
    </citation>
    <scope>NUCLEOTIDE SEQUENCE [LARGE SCALE GENOMIC DNA]</scope>
    <source>
        <strain evidence="11 12">R1DC41</strain>
    </source>
</reference>
<feature type="transmembrane region" description="Helical" evidence="10">
    <location>
        <begin position="88"/>
        <end position="108"/>
    </location>
</feature>
<proteinExistence type="inferred from homology"/>
<dbReference type="GO" id="GO:0034220">
    <property type="term" value="P:monoatomic ion transmembrane transport"/>
    <property type="evidence" value="ECO:0007669"/>
    <property type="project" value="UniProtKB-KW"/>
</dbReference>
<comment type="function">
    <text evidence="9">Fluoride-specific ion channel. Important for reducing fluoride concentration in the cell, thus reducing its toxicity.</text>
</comment>
<evidence type="ECO:0000313" key="12">
    <source>
        <dbReference type="Proteomes" id="UP000593626"/>
    </source>
</evidence>
<feature type="transmembrane region" description="Helical" evidence="10">
    <location>
        <begin position="56"/>
        <end position="76"/>
    </location>
</feature>
<evidence type="ECO:0000256" key="6">
    <source>
        <dbReference type="ARBA" id="ARBA00023303"/>
    </source>
</evidence>
<gene>
    <name evidence="11" type="ORF">G8O30_03950</name>
</gene>
<dbReference type="Pfam" id="PF02537">
    <property type="entry name" value="CRCB"/>
    <property type="match status" value="1"/>
</dbReference>
<evidence type="ECO:0000256" key="8">
    <source>
        <dbReference type="ARBA" id="ARBA00035585"/>
    </source>
</evidence>
<evidence type="ECO:0000256" key="5">
    <source>
        <dbReference type="ARBA" id="ARBA00023136"/>
    </source>
</evidence>
<comment type="subcellular location">
    <subcellularLocation>
        <location evidence="1">Cell membrane</location>
        <topology evidence="1">Multi-pass membrane protein</topology>
    </subcellularLocation>
</comment>
<dbReference type="RefSeq" id="WP_239673694.1">
    <property type="nucleotide sequence ID" value="NZ_CP049742.1"/>
</dbReference>
<keyword evidence="6" id="KW-0813">Transport</keyword>
<dbReference type="AlphaFoldDB" id="A0A7S8CA19"/>
<protein>
    <recommendedName>
        <fullName evidence="10">Fluoride-specific ion channel</fullName>
    </recommendedName>
</protein>
<evidence type="ECO:0000256" key="10">
    <source>
        <dbReference type="RuleBase" id="RU004340"/>
    </source>
</evidence>
<sequence>MIFIIATGGAIGAFIRHVIVTKLTMDVLNIKIGLLLVNFIGSALFGMLSYMDNSTITSLFVGTAICGSLTTFSSLIMEMVHFLEERKYVVAIYICTVHLIGSFVFYLGGKQLAVILIQ</sequence>
<dbReference type="KEGG" id="mcui:G8O30_03950"/>
<comment type="catalytic activity">
    <reaction evidence="8">
        <text>fluoride(in) = fluoride(out)</text>
        <dbReference type="Rhea" id="RHEA:76159"/>
        <dbReference type="ChEBI" id="CHEBI:17051"/>
    </reaction>
    <physiologicalReaction direction="left-to-right" evidence="8">
        <dbReference type="Rhea" id="RHEA:76160"/>
    </physiologicalReaction>
</comment>
<dbReference type="EMBL" id="CP049742">
    <property type="protein sequence ID" value="QPC46169.1"/>
    <property type="molecule type" value="Genomic_DNA"/>
</dbReference>
<feature type="transmembrane region" description="Helical" evidence="10">
    <location>
        <begin position="32"/>
        <end position="50"/>
    </location>
</feature>
<keyword evidence="12" id="KW-1185">Reference proteome</keyword>
<keyword evidence="2 10" id="KW-1003">Cell membrane</keyword>
<keyword evidence="4 10" id="KW-1133">Transmembrane helix</keyword>
<dbReference type="Proteomes" id="UP000593626">
    <property type="component" value="Chromosome"/>
</dbReference>
<dbReference type="GO" id="GO:0005886">
    <property type="term" value="C:plasma membrane"/>
    <property type="evidence" value="ECO:0007669"/>
    <property type="project" value="UniProtKB-SubCell"/>
</dbReference>
<keyword evidence="5 10" id="KW-0472">Membrane</keyword>
<organism evidence="11 12">
    <name type="scientific">Mangrovibacillus cuniculi</name>
    <dbReference type="NCBI Taxonomy" id="2593652"/>
    <lineage>
        <taxon>Bacteria</taxon>
        <taxon>Bacillati</taxon>
        <taxon>Bacillota</taxon>
        <taxon>Bacilli</taxon>
        <taxon>Bacillales</taxon>
        <taxon>Bacillaceae</taxon>
        <taxon>Mangrovibacillus</taxon>
    </lineage>
</organism>
<evidence type="ECO:0000256" key="4">
    <source>
        <dbReference type="ARBA" id="ARBA00022989"/>
    </source>
</evidence>
<accession>A0A7S8CA19</accession>
<comment type="similarity">
    <text evidence="7 10">Belongs to the fluoride channel Fluc/FEX (TC 1.A.43) family.</text>
</comment>
<evidence type="ECO:0000256" key="9">
    <source>
        <dbReference type="ARBA" id="ARBA00049940"/>
    </source>
</evidence>
<keyword evidence="6" id="KW-0407">Ion channel</keyword>
<evidence type="ECO:0000313" key="11">
    <source>
        <dbReference type="EMBL" id="QPC46169.1"/>
    </source>
</evidence>
<evidence type="ECO:0000256" key="2">
    <source>
        <dbReference type="ARBA" id="ARBA00022475"/>
    </source>
</evidence>